<dbReference type="AlphaFoldDB" id="A0A8H4ITZ4"/>
<dbReference type="InterPro" id="IPR036291">
    <property type="entry name" value="NAD(P)-bd_dom_sf"/>
</dbReference>
<dbReference type="InterPro" id="IPR002347">
    <property type="entry name" value="SDR_fam"/>
</dbReference>
<evidence type="ECO:0000256" key="2">
    <source>
        <dbReference type="ARBA" id="ARBA00022857"/>
    </source>
</evidence>
<accession>A0A8H4ITZ4</accession>
<name>A0A8H4ITZ4_9PEZI</name>
<comment type="similarity">
    <text evidence="1 3">Belongs to the short-chain dehydrogenases/reductases (SDR) family.</text>
</comment>
<proteinExistence type="inferred from homology"/>
<evidence type="ECO:0000256" key="1">
    <source>
        <dbReference type="ARBA" id="ARBA00006484"/>
    </source>
</evidence>
<dbReference type="OrthoDB" id="498125at2759"/>
<dbReference type="InterPro" id="IPR020904">
    <property type="entry name" value="Sc_DH/Rdtase_CS"/>
</dbReference>
<dbReference type="NCBIfam" id="NF005559">
    <property type="entry name" value="PRK07231.1"/>
    <property type="match status" value="1"/>
</dbReference>
<organism evidence="5 6">
    <name type="scientific">Botryosphaeria dothidea</name>
    <dbReference type="NCBI Taxonomy" id="55169"/>
    <lineage>
        <taxon>Eukaryota</taxon>
        <taxon>Fungi</taxon>
        <taxon>Dikarya</taxon>
        <taxon>Ascomycota</taxon>
        <taxon>Pezizomycotina</taxon>
        <taxon>Dothideomycetes</taxon>
        <taxon>Dothideomycetes incertae sedis</taxon>
        <taxon>Botryosphaeriales</taxon>
        <taxon>Botryosphaeriaceae</taxon>
        <taxon>Botryosphaeria</taxon>
    </lineage>
</organism>
<dbReference type="Proteomes" id="UP000572817">
    <property type="component" value="Unassembled WGS sequence"/>
</dbReference>
<dbReference type="Pfam" id="PF00106">
    <property type="entry name" value="adh_short"/>
    <property type="match status" value="1"/>
</dbReference>
<sequence>MSARIIPRTLLEASSRFSAFSKVSSAASAYSRSFASSPQLHKTAIVTGSARGIGKAIAIRLAQDGYDVTVNDIAHNQRQAEEVVSQIKDLGRKSTLVVGDVSKRADVKNIVDTSVKELGPLDTMVANAGIAQVKPLLKLTDHDFRRMFEVNVNGVFYSYIEAAKQMIEQGGGGKLIGCASIVAFKPFAMLSHYSASKWAVRGLTQAMAMEMAPHKITVNAYAPGIVGTAMWDLIDEELGKTTGAKKGDTIKKYTKELIALGRTSVPEDVGKTVSFLAGPDSEYVTGQTLVVDGGIIYT</sequence>
<dbReference type="FunFam" id="3.40.50.720:FF:000084">
    <property type="entry name" value="Short-chain dehydrogenase reductase"/>
    <property type="match status" value="1"/>
</dbReference>
<dbReference type="GO" id="GO:0048038">
    <property type="term" value="F:quinone binding"/>
    <property type="evidence" value="ECO:0007669"/>
    <property type="project" value="TreeGrafter"/>
</dbReference>
<dbReference type="PRINTS" id="PR00080">
    <property type="entry name" value="SDRFAMILY"/>
</dbReference>
<dbReference type="EMBL" id="WWBZ02000073">
    <property type="protein sequence ID" value="KAF4301955.1"/>
    <property type="molecule type" value="Genomic_DNA"/>
</dbReference>
<protein>
    <submittedName>
        <fullName evidence="5">Diacetyl reductase</fullName>
    </submittedName>
</protein>
<dbReference type="PROSITE" id="PS00061">
    <property type="entry name" value="ADH_SHORT"/>
    <property type="match status" value="1"/>
</dbReference>
<gene>
    <name evidence="5" type="ORF">GTA08_BOTSDO06218</name>
    <name evidence="4" type="ORF">GTA08_BOTSDO10281</name>
</gene>
<evidence type="ECO:0000256" key="3">
    <source>
        <dbReference type="RuleBase" id="RU000363"/>
    </source>
</evidence>
<dbReference type="PANTHER" id="PTHR42760:SF121">
    <property type="entry name" value="3-OXOACYL-(ACYL-CARRIER-PROTEIN) REDUCTASE"/>
    <property type="match status" value="1"/>
</dbReference>
<dbReference type="PRINTS" id="PR00081">
    <property type="entry name" value="GDHRDH"/>
</dbReference>
<evidence type="ECO:0000313" key="6">
    <source>
        <dbReference type="Proteomes" id="UP000572817"/>
    </source>
</evidence>
<reference evidence="5 6" key="1">
    <citation type="submission" date="2020-04" db="EMBL/GenBank/DDBJ databases">
        <title>Genome Assembly and Annotation of Botryosphaeria dothidea sdau 11-99, a Latent Pathogen of Apple Fruit Ring Rot in China.</title>
        <authorList>
            <person name="Yu C."/>
            <person name="Diao Y."/>
            <person name="Lu Q."/>
            <person name="Zhao J."/>
            <person name="Cui S."/>
            <person name="Peng C."/>
            <person name="He B."/>
            <person name="Liu H."/>
        </authorList>
    </citation>
    <scope>NUCLEOTIDE SEQUENCE [LARGE SCALE GENOMIC DNA]</scope>
    <source>
        <strain evidence="6">sdau11-99</strain>
        <strain evidence="5">Sdau11-99</strain>
    </source>
</reference>
<dbReference type="Gene3D" id="3.40.50.720">
    <property type="entry name" value="NAD(P)-binding Rossmann-like Domain"/>
    <property type="match status" value="1"/>
</dbReference>
<dbReference type="GO" id="GO:0006633">
    <property type="term" value="P:fatty acid biosynthetic process"/>
    <property type="evidence" value="ECO:0007669"/>
    <property type="project" value="TreeGrafter"/>
</dbReference>
<evidence type="ECO:0000313" key="5">
    <source>
        <dbReference type="EMBL" id="KAF4305118.1"/>
    </source>
</evidence>
<comment type="caution">
    <text evidence="5">The sequence shown here is derived from an EMBL/GenBank/DDBJ whole genome shotgun (WGS) entry which is preliminary data.</text>
</comment>
<evidence type="ECO:0000313" key="4">
    <source>
        <dbReference type="EMBL" id="KAF4301955.1"/>
    </source>
</evidence>
<dbReference type="SUPFAM" id="SSF51735">
    <property type="entry name" value="NAD(P)-binding Rossmann-fold domains"/>
    <property type="match status" value="1"/>
</dbReference>
<dbReference type="GO" id="GO:0016616">
    <property type="term" value="F:oxidoreductase activity, acting on the CH-OH group of donors, NAD or NADP as acceptor"/>
    <property type="evidence" value="ECO:0007669"/>
    <property type="project" value="TreeGrafter"/>
</dbReference>
<keyword evidence="6" id="KW-1185">Reference proteome</keyword>
<dbReference type="PANTHER" id="PTHR42760">
    <property type="entry name" value="SHORT-CHAIN DEHYDROGENASES/REDUCTASES FAMILY MEMBER"/>
    <property type="match status" value="1"/>
</dbReference>
<dbReference type="EMBL" id="WWBZ02000040">
    <property type="protein sequence ID" value="KAF4305118.1"/>
    <property type="molecule type" value="Genomic_DNA"/>
</dbReference>
<keyword evidence="2" id="KW-0521">NADP</keyword>